<protein>
    <submittedName>
        <fullName evidence="1">Uncharacterized protein</fullName>
    </submittedName>
</protein>
<evidence type="ECO:0000313" key="1">
    <source>
        <dbReference type="EMBL" id="KAF1972938.1"/>
    </source>
</evidence>
<gene>
    <name evidence="1" type="ORF">BU23DRAFT_146507</name>
</gene>
<sequence length="156" mass="17431">MRWLLTVHTVNKVDKGLLRAWLASHLTCRLSLVRPFTCGLLAPKPDSRTGSTRVCLETSACSRRETSELDTSIAKSICVDRKRGRHYWAACTWVLKQKYPSYVSGRAIYQVRSAPMACHVPYSRRPDGCVPVWVPTSKAAEASKSETSVKETSFAV</sequence>
<organism evidence="1 2">
    <name type="scientific">Bimuria novae-zelandiae CBS 107.79</name>
    <dbReference type="NCBI Taxonomy" id="1447943"/>
    <lineage>
        <taxon>Eukaryota</taxon>
        <taxon>Fungi</taxon>
        <taxon>Dikarya</taxon>
        <taxon>Ascomycota</taxon>
        <taxon>Pezizomycotina</taxon>
        <taxon>Dothideomycetes</taxon>
        <taxon>Pleosporomycetidae</taxon>
        <taxon>Pleosporales</taxon>
        <taxon>Massarineae</taxon>
        <taxon>Didymosphaeriaceae</taxon>
        <taxon>Bimuria</taxon>
    </lineage>
</organism>
<evidence type="ECO:0000313" key="2">
    <source>
        <dbReference type="Proteomes" id="UP000800036"/>
    </source>
</evidence>
<name>A0A6A5V7W7_9PLEO</name>
<dbReference type="EMBL" id="ML976684">
    <property type="protein sequence ID" value="KAF1972938.1"/>
    <property type="molecule type" value="Genomic_DNA"/>
</dbReference>
<dbReference type="Proteomes" id="UP000800036">
    <property type="component" value="Unassembled WGS sequence"/>
</dbReference>
<reference evidence="1" key="1">
    <citation type="journal article" date="2020" name="Stud. Mycol.">
        <title>101 Dothideomycetes genomes: a test case for predicting lifestyles and emergence of pathogens.</title>
        <authorList>
            <person name="Haridas S."/>
            <person name="Albert R."/>
            <person name="Binder M."/>
            <person name="Bloem J."/>
            <person name="Labutti K."/>
            <person name="Salamov A."/>
            <person name="Andreopoulos B."/>
            <person name="Baker S."/>
            <person name="Barry K."/>
            <person name="Bills G."/>
            <person name="Bluhm B."/>
            <person name="Cannon C."/>
            <person name="Castanera R."/>
            <person name="Culley D."/>
            <person name="Daum C."/>
            <person name="Ezra D."/>
            <person name="Gonzalez J."/>
            <person name="Henrissat B."/>
            <person name="Kuo A."/>
            <person name="Liang C."/>
            <person name="Lipzen A."/>
            <person name="Lutzoni F."/>
            <person name="Magnuson J."/>
            <person name="Mondo S."/>
            <person name="Nolan M."/>
            <person name="Ohm R."/>
            <person name="Pangilinan J."/>
            <person name="Park H.-J."/>
            <person name="Ramirez L."/>
            <person name="Alfaro M."/>
            <person name="Sun H."/>
            <person name="Tritt A."/>
            <person name="Yoshinaga Y."/>
            <person name="Zwiers L.-H."/>
            <person name="Turgeon B."/>
            <person name="Goodwin S."/>
            <person name="Spatafora J."/>
            <person name="Crous P."/>
            <person name="Grigoriev I."/>
        </authorList>
    </citation>
    <scope>NUCLEOTIDE SEQUENCE</scope>
    <source>
        <strain evidence="1">CBS 107.79</strain>
    </source>
</reference>
<proteinExistence type="predicted"/>
<dbReference type="AlphaFoldDB" id="A0A6A5V7W7"/>
<accession>A0A6A5V7W7</accession>
<keyword evidence="2" id="KW-1185">Reference proteome</keyword>